<feature type="domain" description="EamA" evidence="8">
    <location>
        <begin position="9"/>
        <end position="141"/>
    </location>
</feature>
<evidence type="ECO:0000256" key="4">
    <source>
        <dbReference type="ARBA" id="ARBA00022692"/>
    </source>
</evidence>
<gene>
    <name evidence="9" type="ORF">Q5Y73_14760</name>
</gene>
<protein>
    <submittedName>
        <fullName evidence="9">DMT family transporter</fullName>
    </submittedName>
</protein>
<evidence type="ECO:0000256" key="6">
    <source>
        <dbReference type="ARBA" id="ARBA00023136"/>
    </source>
</evidence>
<reference evidence="9 10" key="1">
    <citation type="submission" date="2023-08" db="EMBL/GenBank/DDBJ databases">
        <authorList>
            <person name="Park J.-S."/>
        </authorList>
    </citation>
    <scope>NUCLEOTIDE SEQUENCE [LARGE SCALE GENOMIC DNA]</scope>
    <source>
        <strain evidence="9 10">2205SS18-9</strain>
    </source>
</reference>
<evidence type="ECO:0000256" key="7">
    <source>
        <dbReference type="SAM" id="Phobius"/>
    </source>
</evidence>
<sequence length="297" mass="32807">MSFRNLMPYIYLTSAMFIVGSSIVIGKLMVQSIPVFLASGIRFGLASVLLFFLLFILEGGIPKLTKKQYLVLFLQSFTGVFLFSVCLLYGVQYTTALDSGVITSATPMVIALFSYMILKEKITRNILMGILFAVCGILAINLGSGESSANGYFPIWGNLLILVAVTGEAIFTILGKLLSNKLSPVAISTFVSFFGFLLFLPFSIYEAMKFDFIQPTMKDWFYVIYFAIIVTVLAFFLWYNGVSNVSGNVAGVFTAVLPLSTLLCSYLFLDEKLTLGHVMGMLLVIIGILYSTRMKKT</sequence>
<proteinExistence type="inferred from homology"/>
<feature type="transmembrane region" description="Helical" evidence="7">
    <location>
        <begin position="69"/>
        <end position="91"/>
    </location>
</feature>
<accession>A0ABT9J1K7</accession>
<evidence type="ECO:0000256" key="5">
    <source>
        <dbReference type="ARBA" id="ARBA00022989"/>
    </source>
</evidence>
<comment type="caution">
    <text evidence="9">The sequence shown here is derived from an EMBL/GenBank/DDBJ whole genome shotgun (WGS) entry which is preliminary data.</text>
</comment>
<dbReference type="Proteomes" id="UP001231941">
    <property type="component" value="Unassembled WGS sequence"/>
</dbReference>
<comment type="subcellular location">
    <subcellularLocation>
        <location evidence="1">Cell membrane</location>
        <topology evidence="1">Multi-pass membrane protein</topology>
    </subcellularLocation>
</comment>
<feature type="transmembrane region" description="Helical" evidence="7">
    <location>
        <begin position="220"/>
        <end position="239"/>
    </location>
</feature>
<feature type="transmembrane region" description="Helical" evidence="7">
    <location>
        <begin position="125"/>
        <end position="143"/>
    </location>
</feature>
<evidence type="ECO:0000313" key="10">
    <source>
        <dbReference type="Proteomes" id="UP001231941"/>
    </source>
</evidence>
<evidence type="ECO:0000256" key="3">
    <source>
        <dbReference type="ARBA" id="ARBA00022475"/>
    </source>
</evidence>
<evidence type="ECO:0000259" key="8">
    <source>
        <dbReference type="Pfam" id="PF00892"/>
    </source>
</evidence>
<dbReference type="InterPro" id="IPR037185">
    <property type="entry name" value="EmrE-like"/>
</dbReference>
<feature type="transmembrane region" description="Helical" evidence="7">
    <location>
        <begin position="275"/>
        <end position="292"/>
    </location>
</feature>
<feature type="transmembrane region" description="Helical" evidence="7">
    <location>
        <begin position="97"/>
        <end position="118"/>
    </location>
</feature>
<feature type="transmembrane region" description="Helical" evidence="7">
    <location>
        <begin position="186"/>
        <end position="208"/>
    </location>
</feature>
<dbReference type="SUPFAM" id="SSF103481">
    <property type="entry name" value="Multidrug resistance efflux transporter EmrE"/>
    <property type="match status" value="2"/>
</dbReference>
<feature type="transmembrane region" description="Helical" evidence="7">
    <location>
        <begin position="155"/>
        <end position="174"/>
    </location>
</feature>
<keyword evidence="3" id="KW-1003">Cell membrane</keyword>
<dbReference type="RefSeq" id="WP_305992677.1">
    <property type="nucleotide sequence ID" value="NZ_JAVAMP010000007.1"/>
</dbReference>
<dbReference type="InterPro" id="IPR050638">
    <property type="entry name" value="AA-Vitamin_Transporters"/>
</dbReference>
<organism evidence="9 10">
    <name type="scientific">Chengkuizengella axinellae</name>
    <dbReference type="NCBI Taxonomy" id="3064388"/>
    <lineage>
        <taxon>Bacteria</taxon>
        <taxon>Bacillati</taxon>
        <taxon>Bacillota</taxon>
        <taxon>Bacilli</taxon>
        <taxon>Bacillales</taxon>
        <taxon>Paenibacillaceae</taxon>
        <taxon>Chengkuizengella</taxon>
    </lineage>
</organism>
<keyword evidence="6 7" id="KW-0472">Membrane</keyword>
<dbReference type="PANTHER" id="PTHR32322:SF18">
    <property type="entry name" value="S-ADENOSYLMETHIONINE_S-ADENOSYLHOMOCYSTEINE TRANSPORTER"/>
    <property type="match status" value="1"/>
</dbReference>
<dbReference type="PANTHER" id="PTHR32322">
    <property type="entry name" value="INNER MEMBRANE TRANSPORTER"/>
    <property type="match status" value="1"/>
</dbReference>
<feature type="domain" description="EamA" evidence="8">
    <location>
        <begin position="156"/>
        <end position="291"/>
    </location>
</feature>
<name>A0ABT9J1K7_9BACL</name>
<feature type="transmembrane region" description="Helical" evidence="7">
    <location>
        <begin position="9"/>
        <end position="30"/>
    </location>
</feature>
<dbReference type="EMBL" id="JAVAMP010000007">
    <property type="protein sequence ID" value="MDP5275368.1"/>
    <property type="molecule type" value="Genomic_DNA"/>
</dbReference>
<feature type="transmembrane region" description="Helical" evidence="7">
    <location>
        <begin position="251"/>
        <end position="269"/>
    </location>
</feature>
<dbReference type="InterPro" id="IPR000620">
    <property type="entry name" value="EamA_dom"/>
</dbReference>
<keyword evidence="10" id="KW-1185">Reference proteome</keyword>
<evidence type="ECO:0000313" key="9">
    <source>
        <dbReference type="EMBL" id="MDP5275368.1"/>
    </source>
</evidence>
<keyword evidence="4 7" id="KW-0812">Transmembrane</keyword>
<keyword evidence="5 7" id="KW-1133">Transmembrane helix</keyword>
<dbReference type="Pfam" id="PF00892">
    <property type="entry name" value="EamA"/>
    <property type="match status" value="2"/>
</dbReference>
<feature type="transmembrane region" description="Helical" evidence="7">
    <location>
        <begin position="36"/>
        <end position="57"/>
    </location>
</feature>
<comment type="similarity">
    <text evidence="2">Belongs to the EamA transporter family.</text>
</comment>
<evidence type="ECO:0000256" key="2">
    <source>
        <dbReference type="ARBA" id="ARBA00007362"/>
    </source>
</evidence>
<evidence type="ECO:0000256" key="1">
    <source>
        <dbReference type="ARBA" id="ARBA00004651"/>
    </source>
</evidence>